<dbReference type="OrthoDB" id="8189372at2759"/>
<evidence type="ECO:0000313" key="5">
    <source>
        <dbReference type="EMBL" id="CRL07753.1"/>
    </source>
</evidence>
<comment type="similarity">
    <text evidence="3">Belongs to the TO family.</text>
</comment>
<dbReference type="PANTHER" id="PTHR11008">
    <property type="entry name" value="PROTEIN TAKEOUT-LIKE PROTEIN"/>
    <property type="match status" value="1"/>
</dbReference>
<dbReference type="Pfam" id="PF06585">
    <property type="entry name" value="JHBP"/>
    <property type="match status" value="1"/>
</dbReference>
<dbReference type="Gene3D" id="3.15.10.30">
    <property type="entry name" value="Haemolymph juvenile hormone binding protein"/>
    <property type="match status" value="1"/>
</dbReference>
<evidence type="ECO:0000256" key="1">
    <source>
        <dbReference type="ARBA" id="ARBA00022729"/>
    </source>
</evidence>
<keyword evidence="1 4" id="KW-0732">Signal</keyword>
<dbReference type="GO" id="GO:0007623">
    <property type="term" value="P:circadian rhythm"/>
    <property type="evidence" value="ECO:0007669"/>
    <property type="project" value="UniProtKB-ARBA"/>
</dbReference>
<organism evidence="5 6">
    <name type="scientific">Clunio marinus</name>
    <dbReference type="NCBI Taxonomy" id="568069"/>
    <lineage>
        <taxon>Eukaryota</taxon>
        <taxon>Metazoa</taxon>
        <taxon>Ecdysozoa</taxon>
        <taxon>Arthropoda</taxon>
        <taxon>Hexapoda</taxon>
        <taxon>Insecta</taxon>
        <taxon>Pterygota</taxon>
        <taxon>Neoptera</taxon>
        <taxon>Endopterygota</taxon>
        <taxon>Diptera</taxon>
        <taxon>Nematocera</taxon>
        <taxon>Chironomoidea</taxon>
        <taxon>Chironomidae</taxon>
        <taxon>Clunio</taxon>
    </lineage>
</organism>
<evidence type="ECO:0000256" key="4">
    <source>
        <dbReference type="SAM" id="SignalP"/>
    </source>
</evidence>
<name>A0A1J1J9Q9_9DIPT</name>
<reference evidence="5 6" key="1">
    <citation type="submission" date="2015-04" db="EMBL/GenBank/DDBJ databases">
        <authorList>
            <person name="Syromyatnikov M.Y."/>
            <person name="Popov V.N."/>
        </authorList>
    </citation>
    <scope>NUCLEOTIDE SEQUENCE [LARGE SCALE GENOMIC DNA]</scope>
</reference>
<evidence type="ECO:0000256" key="2">
    <source>
        <dbReference type="ARBA" id="ARBA00023108"/>
    </source>
</evidence>
<sequence length="247" mass="28301">MNKFVVLLVILLKILSCIKAETPYFVEKCYRDDPEVDECLKYSGNKLASFLHEGIPELGLDEVEPTVIDEITIALGDGPDAYRATFSNIEAYGVSNISLARVRSDIDTYQFQLTYEIPRIRVRSNFRSSGVLLLIKAAGSGEYWGDYENVRCKVYFKGVPYQKEDDDRTFLSVERVKMDFSVQEITMGVESETDNRVIQAAMNLFINSNAQELLREMKPALKAKFTVLLHNFMENLFSKIPFDEWVE</sequence>
<dbReference type="PANTHER" id="PTHR11008:SF31">
    <property type="entry name" value="PROTEIN TAKEOUT-LIKE PROTEIN"/>
    <property type="match status" value="1"/>
</dbReference>
<protein>
    <submittedName>
        <fullName evidence="5">CLUMA_CG020707, isoform A</fullName>
    </submittedName>
</protein>
<accession>A0A1J1J9Q9</accession>
<dbReference type="Proteomes" id="UP000183832">
    <property type="component" value="Unassembled WGS sequence"/>
</dbReference>
<keyword evidence="6" id="KW-1185">Reference proteome</keyword>
<dbReference type="SMART" id="SM00700">
    <property type="entry name" value="JHBP"/>
    <property type="match status" value="1"/>
</dbReference>
<dbReference type="GO" id="GO:0005615">
    <property type="term" value="C:extracellular space"/>
    <property type="evidence" value="ECO:0007669"/>
    <property type="project" value="TreeGrafter"/>
</dbReference>
<dbReference type="AlphaFoldDB" id="A0A1J1J9Q9"/>
<dbReference type="FunFam" id="3.15.10.30:FF:000001">
    <property type="entry name" value="Takeout-like protein 1"/>
    <property type="match status" value="1"/>
</dbReference>
<dbReference type="EMBL" id="CVRI01000073">
    <property type="protein sequence ID" value="CRL07753.1"/>
    <property type="molecule type" value="Genomic_DNA"/>
</dbReference>
<evidence type="ECO:0000256" key="3">
    <source>
        <dbReference type="ARBA" id="ARBA00060902"/>
    </source>
</evidence>
<dbReference type="STRING" id="568069.A0A1J1J9Q9"/>
<feature type="signal peptide" evidence="4">
    <location>
        <begin position="1"/>
        <end position="20"/>
    </location>
</feature>
<gene>
    <name evidence="5" type="primary">similar to Protein takeout</name>
    <name evidence="5" type="ORF">CLUMA_CG020707</name>
</gene>
<proteinExistence type="inferred from homology"/>
<dbReference type="InterPro" id="IPR038606">
    <property type="entry name" value="To_sf"/>
</dbReference>
<evidence type="ECO:0000313" key="6">
    <source>
        <dbReference type="Proteomes" id="UP000183832"/>
    </source>
</evidence>
<keyword evidence="2" id="KW-0090">Biological rhythms</keyword>
<feature type="chain" id="PRO_5009619245" evidence="4">
    <location>
        <begin position="21"/>
        <end position="247"/>
    </location>
</feature>
<dbReference type="InterPro" id="IPR010562">
    <property type="entry name" value="Haemolymph_juvenile_hormone-bd"/>
</dbReference>